<dbReference type="STRING" id="82801.SAMN04488506_0497"/>
<evidence type="ECO:0000259" key="6">
    <source>
        <dbReference type="Pfam" id="PF04932"/>
    </source>
</evidence>
<name>A0A1I5VE56_9LACT</name>
<dbReference type="EMBL" id="FOXW01000001">
    <property type="protein sequence ID" value="SFQ05763.1"/>
    <property type="molecule type" value="Genomic_DNA"/>
</dbReference>
<dbReference type="RefSeq" id="WP_092479554.1">
    <property type="nucleotide sequence ID" value="NZ_FOXW01000001.1"/>
</dbReference>
<evidence type="ECO:0000256" key="3">
    <source>
        <dbReference type="ARBA" id="ARBA00022989"/>
    </source>
</evidence>
<evidence type="ECO:0000256" key="5">
    <source>
        <dbReference type="SAM" id="Phobius"/>
    </source>
</evidence>
<evidence type="ECO:0000256" key="1">
    <source>
        <dbReference type="ARBA" id="ARBA00004141"/>
    </source>
</evidence>
<sequence>MMVSRPIELGKSTKSSTGSSVLIVMTYFIGALLNQSDVLFGMNISLADFFIVLFIGALINYNLFHISSTHILVFLLFSVVIFINAVFVIPNLYQIPVYAGAVLTDYIKVVVSFLYFLVGYLIAKNGLSQTLFKWFAIAAVILGCLGIIFSLVPIPQMVDLLFYEQVRLKGLMNDPNYFSVIQCAAIAILLRYKPLPSLFKIGSISILILSIFSSGSKTGFLTLGCLLVFWMFNTFLEGKIEVRKLIFNLICLFVVFFFLPNIQAILSSFLEMISDKFPVFSRVELLLTDFDQAVTANGSGREEQWVIAMDLIQEFPLLGVGNTANYLTVVQGMSPMGNLAHNTYLQMAGEWGIPITLFMMYYITRVFFISVSKGKNKQVHLTTKEMLVAFLVSSLSLSFNNSRIFWLLLGMAVWYSVELKEKNHTTKKDR</sequence>
<evidence type="ECO:0000313" key="8">
    <source>
        <dbReference type="Proteomes" id="UP000199136"/>
    </source>
</evidence>
<keyword evidence="4 5" id="KW-0472">Membrane</keyword>
<feature type="transmembrane region" description="Helical" evidence="5">
    <location>
        <begin position="71"/>
        <end position="89"/>
    </location>
</feature>
<feature type="transmembrane region" description="Helical" evidence="5">
    <location>
        <begin position="39"/>
        <end position="59"/>
    </location>
</feature>
<dbReference type="AlphaFoldDB" id="A0A1I5VE56"/>
<gene>
    <name evidence="7" type="ORF">SAMN04488506_0497</name>
</gene>
<proteinExistence type="predicted"/>
<dbReference type="OrthoDB" id="5143502at2"/>
<keyword evidence="8" id="KW-1185">Reference proteome</keyword>
<dbReference type="InterPro" id="IPR051533">
    <property type="entry name" value="WaaL-like"/>
</dbReference>
<accession>A0A1I5VE56</accession>
<feature type="transmembrane region" description="Helical" evidence="5">
    <location>
        <begin position="351"/>
        <end position="368"/>
    </location>
</feature>
<dbReference type="Proteomes" id="UP000199136">
    <property type="component" value="Unassembled WGS sequence"/>
</dbReference>
<organism evidence="7 8">
    <name type="scientific">Desemzia incerta</name>
    <dbReference type="NCBI Taxonomy" id="82801"/>
    <lineage>
        <taxon>Bacteria</taxon>
        <taxon>Bacillati</taxon>
        <taxon>Bacillota</taxon>
        <taxon>Bacilli</taxon>
        <taxon>Lactobacillales</taxon>
        <taxon>Carnobacteriaceae</taxon>
        <taxon>Desemzia</taxon>
    </lineage>
</organism>
<feature type="transmembrane region" description="Helical" evidence="5">
    <location>
        <begin position="95"/>
        <end position="122"/>
    </location>
</feature>
<keyword evidence="7" id="KW-0436">Ligase</keyword>
<dbReference type="GO" id="GO:0016020">
    <property type="term" value="C:membrane"/>
    <property type="evidence" value="ECO:0007669"/>
    <property type="project" value="UniProtKB-SubCell"/>
</dbReference>
<evidence type="ECO:0000313" key="7">
    <source>
        <dbReference type="EMBL" id="SFQ05763.1"/>
    </source>
</evidence>
<dbReference type="Pfam" id="PF04932">
    <property type="entry name" value="Wzy_C"/>
    <property type="match status" value="1"/>
</dbReference>
<reference evidence="7 8" key="1">
    <citation type="submission" date="2016-10" db="EMBL/GenBank/DDBJ databases">
        <authorList>
            <person name="de Groot N.N."/>
        </authorList>
    </citation>
    <scope>NUCLEOTIDE SEQUENCE [LARGE SCALE GENOMIC DNA]</scope>
    <source>
        <strain evidence="7 8">DSM 20581</strain>
    </source>
</reference>
<feature type="transmembrane region" description="Helical" evidence="5">
    <location>
        <begin position="12"/>
        <end position="33"/>
    </location>
</feature>
<evidence type="ECO:0000256" key="4">
    <source>
        <dbReference type="ARBA" id="ARBA00023136"/>
    </source>
</evidence>
<feature type="transmembrane region" description="Helical" evidence="5">
    <location>
        <begin position="134"/>
        <end position="155"/>
    </location>
</feature>
<dbReference type="PANTHER" id="PTHR37422">
    <property type="entry name" value="TEICHURONIC ACID BIOSYNTHESIS PROTEIN TUAE"/>
    <property type="match status" value="1"/>
</dbReference>
<comment type="subcellular location">
    <subcellularLocation>
        <location evidence="1">Membrane</location>
        <topology evidence="1">Multi-pass membrane protein</topology>
    </subcellularLocation>
</comment>
<keyword evidence="2 5" id="KW-0812">Transmembrane</keyword>
<feature type="transmembrane region" description="Helical" evidence="5">
    <location>
        <begin position="197"/>
        <end position="213"/>
    </location>
</feature>
<dbReference type="PANTHER" id="PTHR37422:SF13">
    <property type="entry name" value="LIPOPOLYSACCHARIDE BIOSYNTHESIS PROTEIN PA4999-RELATED"/>
    <property type="match status" value="1"/>
</dbReference>
<feature type="domain" description="O-antigen ligase-related" evidence="6">
    <location>
        <begin position="205"/>
        <end position="358"/>
    </location>
</feature>
<feature type="transmembrane region" description="Helical" evidence="5">
    <location>
        <begin position="245"/>
        <end position="266"/>
    </location>
</feature>
<dbReference type="InterPro" id="IPR007016">
    <property type="entry name" value="O-antigen_ligase-rel_domated"/>
</dbReference>
<protein>
    <submittedName>
        <fullName evidence="7">O-antigen ligase like membrane protein</fullName>
    </submittedName>
</protein>
<evidence type="ECO:0000256" key="2">
    <source>
        <dbReference type="ARBA" id="ARBA00022692"/>
    </source>
</evidence>
<keyword evidence="3 5" id="KW-1133">Transmembrane helix</keyword>
<dbReference type="GO" id="GO:0016874">
    <property type="term" value="F:ligase activity"/>
    <property type="evidence" value="ECO:0007669"/>
    <property type="project" value="UniProtKB-KW"/>
</dbReference>